<gene>
    <name evidence="3" type="ORF">GR328_02200</name>
</gene>
<evidence type="ECO:0000256" key="1">
    <source>
        <dbReference type="SAM" id="Coils"/>
    </source>
</evidence>
<proteinExistence type="predicted"/>
<sequence>MRRAAALPHFLHPEEAIYASLRDDLKAFNIAPCQAALKSLSQTVRAKNKDAYARARAALDERLAAAETAVRAKETRGLYFTLETALEVLQRAADEYEEAVEENRIANVVEYQDARGFVLEADRLVGTVMQEANAKDAEAAKKGEPRRPEGRVPRRDASQAAGEGCGRVSERRRQVRASARKLPVTLTVREGLSHLRRVAPVLMIATLAGGAAEKPAPSMSINSGRFSRVPATRPSLPTTRQRPKR</sequence>
<evidence type="ECO:0000313" key="4">
    <source>
        <dbReference type="Proteomes" id="UP000436483"/>
    </source>
</evidence>
<protein>
    <submittedName>
        <fullName evidence="3">Uncharacterized protein</fullName>
    </submittedName>
</protein>
<feature type="compositionally biased region" description="Polar residues" evidence="2">
    <location>
        <begin position="235"/>
        <end position="245"/>
    </location>
</feature>
<dbReference type="OrthoDB" id="7359338at2"/>
<reference evidence="3 4" key="2">
    <citation type="submission" date="2020-01" db="EMBL/GenBank/DDBJ databases">
        <title>Microvirga sp. nov., an arsenate reduction bacterium isolated from Tibet hotspring sediments.</title>
        <authorList>
            <person name="Xian W.-D."/>
            <person name="Li W.-J."/>
        </authorList>
    </citation>
    <scope>NUCLEOTIDE SEQUENCE [LARGE SCALE GENOMIC DNA]</scope>
    <source>
        <strain evidence="3 4">KCTC 23863</strain>
    </source>
</reference>
<dbReference type="AlphaFoldDB" id="A0A7X3MNL0"/>
<dbReference type="RefSeq" id="WP_160882869.1">
    <property type="nucleotide sequence ID" value="NZ_WURB01000001.1"/>
</dbReference>
<accession>A0A7X3MNL0</accession>
<evidence type="ECO:0000256" key="2">
    <source>
        <dbReference type="SAM" id="MobiDB-lite"/>
    </source>
</evidence>
<keyword evidence="1" id="KW-0175">Coiled coil</keyword>
<dbReference type="EMBL" id="WURB01000001">
    <property type="protein sequence ID" value="MXQ10283.1"/>
    <property type="molecule type" value="Genomic_DNA"/>
</dbReference>
<feature type="region of interest" description="Disordered" evidence="2">
    <location>
        <begin position="211"/>
        <end position="245"/>
    </location>
</feature>
<comment type="caution">
    <text evidence="3">The sequence shown here is derived from an EMBL/GenBank/DDBJ whole genome shotgun (WGS) entry which is preliminary data.</text>
</comment>
<feature type="region of interest" description="Disordered" evidence="2">
    <location>
        <begin position="135"/>
        <end position="177"/>
    </location>
</feature>
<keyword evidence="4" id="KW-1185">Reference proteome</keyword>
<feature type="coiled-coil region" evidence="1">
    <location>
        <begin position="56"/>
        <end position="106"/>
    </location>
</feature>
<dbReference type="Proteomes" id="UP000436483">
    <property type="component" value="Unassembled WGS sequence"/>
</dbReference>
<evidence type="ECO:0000313" key="3">
    <source>
        <dbReference type="EMBL" id="MXQ10283.1"/>
    </source>
</evidence>
<reference evidence="3 4" key="1">
    <citation type="submission" date="2019-12" db="EMBL/GenBank/DDBJ databases">
        <authorList>
            <person name="Yuan C.-G."/>
        </authorList>
    </citation>
    <scope>NUCLEOTIDE SEQUENCE [LARGE SCALE GENOMIC DNA]</scope>
    <source>
        <strain evidence="3 4">KCTC 23863</strain>
    </source>
</reference>
<name>A0A7X3MNL0_9HYPH</name>
<feature type="compositionally biased region" description="Basic and acidic residues" evidence="2">
    <location>
        <begin position="135"/>
        <end position="157"/>
    </location>
</feature>
<organism evidence="3 4">
    <name type="scientific">Microvirga makkahensis</name>
    <dbReference type="NCBI Taxonomy" id="1128670"/>
    <lineage>
        <taxon>Bacteria</taxon>
        <taxon>Pseudomonadati</taxon>
        <taxon>Pseudomonadota</taxon>
        <taxon>Alphaproteobacteria</taxon>
        <taxon>Hyphomicrobiales</taxon>
        <taxon>Methylobacteriaceae</taxon>
        <taxon>Microvirga</taxon>
    </lineage>
</organism>